<evidence type="ECO:0000313" key="2">
    <source>
        <dbReference type="Proteomes" id="UP000256970"/>
    </source>
</evidence>
<proteinExistence type="predicted"/>
<reference evidence="1 2" key="1">
    <citation type="submission" date="2016-10" db="EMBL/GenBank/DDBJ databases">
        <authorList>
            <person name="Cai Z."/>
        </authorList>
    </citation>
    <scope>NUCLEOTIDE SEQUENCE [LARGE SCALE GENOMIC DNA]</scope>
</reference>
<accession>A0A383V6H4</accession>
<sequence>MCFFTAAVCNPGYGVPKSVFGLPVWRCYRRRLGFYSAGNTTTACSKCGEGMTTAREGATAPEECIPAVCDDLPREAPGIAAWPAACKGKSSCTTDCSGGWTGSVTVVRGADKTWGQPQQNCSADKVPQNFTGQPSLSPANIIVNSDAAITFTMKFTTELPAAAGHVSLFSSTGHINPELHLKDMQQSVTRRSHSAPAAAGVTSVSPRGSSYTAILQGAALRNLSNSPGVLHFTAVLGADDQPTGITAELQLLTGCASAPTDAPPTGALGPWAGKDCSNAAVGAQCFTSCNWPAYDGSGYYVTCLPDGSWSGPGGFCFPTSCTGSPGPEWAASNCEFMHIGARCTAPCPQDVFTSGSGYVAECTLSGWQVMSRDCSMSQPDVCNDLPTPGPPFWQQGLEFQLCWPECG</sequence>
<dbReference type="AlphaFoldDB" id="A0A383V6H4"/>
<protein>
    <recommendedName>
        <fullName evidence="3">Sushi domain-containing protein</fullName>
    </recommendedName>
</protein>
<keyword evidence="2" id="KW-1185">Reference proteome</keyword>
<dbReference type="EMBL" id="FNXT01000033">
    <property type="protein sequence ID" value="SZX59946.1"/>
    <property type="molecule type" value="Genomic_DNA"/>
</dbReference>
<dbReference type="Proteomes" id="UP000256970">
    <property type="component" value="Unassembled WGS sequence"/>
</dbReference>
<name>A0A383V6H4_TETOB</name>
<evidence type="ECO:0000313" key="1">
    <source>
        <dbReference type="EMBL" id="SZX59946.1"/>
    </source>
</evidence>
<organism evidence="1 2">
    <name type="scientific">Tetradesmus obliquus</name>
    <name type="common">Green alga</name>
    <name type="synonym">Acutodesmus obliquus</name>
    <dbReference type="NCBI Taxonomy" id="3088"/>
    <lineage>
        <taxon>Eukaryota</taxon>
        <taxon>Viridiplantae</taxon>
        <taxon>Chlorophyta</taxon>
        <taxon>core chlorophytes</taxon>
        <taxon>Chlorophyceae</taxon>
        <taxon>CS clade</taxon>
        <taxon>Sphaeropleales</taxon>
        <taxon>Scenedesmaceae</taxon>
        <taxon>Tetradesmus</taxon>
    </lineage>
</organism>
<gene>
    <name evidence="1" type="ORF">BQ4739_LOCUS544</name>
</gene>
<evidence type="ECO:0008006" key="3">
    <source>
        <dbReference type="Google" id="ProtNLM"/>
    </source>
</evidence>